<evidence type="ECO:0000313" key="3">
    <source>
        <dbReference type="Proteomes" id="UP000543642"/>
    </source>
</evidence>
<dbReference type="PANTHER" id="PTHR47505">
    <property type="entry name" value="DNA UTILIZATION PROTEIN YHGH"/>
    <property type="match status" value="1"/>
</dbReference>
<dbReference type="InterPro" id="IPR051910">
    <property type="entry name" value="ComF/GntX_DNA_util-trans"/>
</dbReference>
<dbReference type="EMBL" id="JACHFW010000001">
    <property type="protein sequence ID" value="MBB5263450.1"/>
    <property type="molecule type" value="Genomic_DNA"/>
</dbReference>
<name>A0A7W8H956_9FIRM</name>
<comment type="caution">
    <text evidence="2">The sequence shown here is derived from an EMBL/GenBank/DDBJ whole genome shotgun (WGS) entry which is preliminary data.</text>
</comment>
<dbReference type="InterPro" id="IPR000836">
    <property type="entry name" value="PRTase_dom"/>
</dbReference>
<dbReference type="SUPFAM" id="SSF53271">
    <property type="entry name" value="PRTase-like"/>
    <property type="match status" value="1"/>
</dbReference>
<dbReference type="Gene3D" id="3.40.50.2020">
    <property type="match status" value="1"/>
</dbReference>
<reference evidence="2 3" key="1">
    <citation type="submission" date="2020-08" db="EMBL/GenBank/DDBJ databases">
        <title>Genomic Encyclopedia of Type Strains, Phase IV (KMG-IV): sequencing the most valuable type-strain genomes for metagenomic binning, comparative biology and taxonomic classification.</title>
        <authorList>
            <person name="Goeker M."/>
        </authorList>
    </citation>
    <scope>NUCLEOTIDE SEQUENCE [LARGE SCALE GENOMIC DNA]</scope>
    <source>
        <strain evidence="2 3">DSM 106146</strain>
    </source>
</reference>
<keyword evidence="3" id="KW-1185">Reference proteome</keyword>
<proteinExistence type="inferred from homology"/>
<comment type="similarity">
    <text evidence="1">Belongs to the ComF/GntX family.</text>
</comment>
<dbReference type="AlphaFoldDB" id="A0A7W8H956"/>
<sequence length="176" mass="19822">MDCSRSDAPIDGGTAVWVYTKEMAQSIAKYKYEGKKEYAGFYVDRAVRQCGEWICQRRPDCITAVPLNPRKQRMRGFNQALLIAQGIGKMLNIPVDNELLVRSRYTEPQKNLTPTQRLKNLQKAFGPGKNIRKYKSVLLVDDIYTTGSTAKICSSILKGAGVSYVWILNLCIGSDY</sequence>
<accession>A0A7W8H956</accession>
<dbReference type="PANTHER" id="PTHR47505:SF1">
    <property type="entry name" value="DNA UTILIZATION PROTEIN YHGH"/>
    <property type="match status" value="1"/>
</dbReference>
<dbReference type="CDD" id="cd06223">
    <property type="entry name" value="PRTases_typeI"/>
    <property type="match status" value="1"/>
</dbReference>
<dbReference type="InterPro" id="IPR029057">
    <property type="entry name" value="PRTase-like"/>
</dbReference>
<protein>
    <submittedName>
        <fullName evidence="2">ComF family protein</fullName>
    </submittedName>
</protein>
<dbReference type="Proteomes" id="UP000543642">
    <property type="component" value="Unassembled WGS sequence"/>
</dbReference>
<gene>
    <name evidence="2" type="ORF">HNP82_000544</name>
</gene>
<dbReference type="RefSeq" id="WP_183771180.1">
    <property type="nucleotide sequence ID" value="NZ_JACHFW010000001.1"/>
</dbReference>
<organism evidence="2 3">
    <name type="scientific">Catenibacillus scindens</name>
    <dbReference type="NCBI Taxonomy" id="673271"/>
    <lineage>
        <taxon>Bacteria</taxon>
        <taxon>Bacillati</taxon>
        <taxon>Bacillota</taxon>
        <taxon>Clostridia</taxon>
        <taxon>Lachnospirales</taxon>
        <taxon>Lachnospiraceae</taxon>
        <taxon>Catenibacillus</taxon>
    </lineage>
</organism>
<evidence type="ECO:0000256" key="1">
    <source>
        <dbReference type="ARBA" id="ARBA00008007"/>
    </source>
</evidence>
<evidence type="ECO:0000313" key="2">
    <source>
        <dbReference type="EMBL" id="MBB5263450.1"/>
    </source>
</evidence>